<sequence>MESGEPPQRYQVEQPWCLRWNCSRLRDVQNCSRLQRGRRPLSGTRLFKNKQKNL</sequence>
<evidence type="ECO:0000313" key="1">
    <source>
        <dbReference type="EMBL" id="EDM12642.1"/>
    </source>
</evidence>
<proteinExistence type="predicted"/>
<dbReference type="Proteomes" id="UP000234681">
    <property type="component" value="Chromosome 1"/>
</dbReference>
<name>A6HZK6_RAT</name>
<accession>A6HZK6</accession>
<organism evidence="1 2">
    <name type="scientific">Rattus norvegicus</name>
    <name type="common">Rat</name>
    <dbReference type="NCBI Taxonomy" id="10116"/>
    <lineage>
        <taxon>Eukaryota</taxon>
        <taxon>Metazoa</taxon>
        <taxon>Chordata</taxon>
        <taxon>Craniata</taxon>
        <taxon>Vertebrata</taxon>
        <taxon>Euteleostomi</taxon>
        <taxon>Mammalia</taxon>
        <taxon>Eutheria</taxon>
        <taxon>Euarchontoglires</taxon>
        <taxon>Glires</taxon>
        <taxon>Rodentia</taxon>
        <taxon>Myomorpha</taxon>
        <taxon>Muroidea</taxon>
        <taxon>Muridae</taxon>
        <taxon>Murinae</taxon>
        <taxon>Rattus</taxon>
    </lineage>
</organism>
<reference evidence="2" key="1">
    <citation type="submission" date="2005-09" db="EMBL/GenBank/DDBJ databases">
        <authorList>
            <person name="Mural R.J."/>
            <person name="Li P.W."/>
            <person name="Adams M.D."/>
            <person name="Amanatides P.G."/>
            <person name="Baden-Tillson H."/>
            <person name="Barnstead M."/>
            <person name="Chin S.H."/>
            <person name="Dew I."/>
            <person name="Evans C.A."/>
            <person name="Ferriera S."/>
            <person name="Flanigan M."/>
            <person name="Fosler C."/>
            <person name="Glodek A."/>
            <person name="Gu Z."/>
            <person name="Holt R.A."/>
            <person name="Jennings D."/>
            <person name="Kraft C.L."/>
            <person name="Lu F."/>
            <person name="Nguyen T."/>
            <person name="Nusskern D.R."/>
            <person name="Pfannkoch C.M."/>
            <person name="Sitter C."/>
            <person name="Sutton G.G."/>
            <person name="Venter J.C."/>
            <person name="Wang Z."/>
            <person name="Woodage T."/>
            <person name="Zheng X.H."/>
            <person name="Zhong F."/>
        </authorList>
    </citation>
    <scope>NUCLEOTIDE SEQUENCE [LARGE SCALE GENOMIC DNA]</scope>
    <source>
        <strain>BN</strain>
        <strain evidence="2">Sprague-Dawley</strain>
    </source>
</reference>
<protein>
    <submittedName>
        <fullName evidence="1">FK506 binding protein 2 (Predicted), isoform CRA_d</fullName>
    </submittedName>
</protein>
<gene>
    <name evidence="1" type="primary">Fkbp2_predicted</name>
    <name evidence="1" type="ORF">rCG_47860</name>
</gene>
<dbReference type="AlphaFoldDB" id="A6HZK6"/>
<evidence type="ECO:0000313" key="2">
    <source>
        <dbReference type="Proteomes" id="UP000234681"/>
    </source>
</evidence>
<dbReference type="EMBL" id="CH473953">
    <property type="protein sequence ID" value="EDM12642.1"/>
    <property type="molecule type" value="Genomic_DNA"/>
</dbReference>